<proteinExistence type="inferred from homology"/>
<feature type="transmembrane region" description="Helical" evidence="13">
    <location>
        <begin position="55"/>
        <end position="77"/>
    </location>
</feature>
<feature type="domain" description="ABC transporter" evidence="14">
    <location>
        <begin position="332"/>
        <end position="566"/>
    </location>
</feature>
<gene>
    <name evidence="16" type="ORF">BKA16_001628</name>
</gene>
<evidence type="ECO:0000313" key="17">
    <source>
        <dbReference type="Proteomes" id="UP000551501"/>
    </source>
</evidence>
<dbReference type="Gene3D" id="3.40.50.300">
    <property type="entry name" value="P-loop containing nucleotide triphosphate hydrolases"/>
    <property type="match status" value="1"/>
</dbReference>
<name>A0A840EZ71_9ACTN</name>
<dbReference type="InterPro" id="IPR039421">
    <property type="entry name" value="Type_1_exporter"/>
</dbReference>
<dbReference type="PROSITE" id="PS00136">
    <property type="entry name" value="SUBTILASE_ASP"/>
    <property type="match status" value="1"/>
</dbReference>
<dbReference type="Pfam" id="PF00005">
    <property type="entry name" value="ABC_tran"/>
    <property type="match status" value="1"/>
</dbReference>
<dbReference type="SUPFAM" id="SSF90123">
    <property type="entry name" value="ABC transporter transmembrane region"/>
    <property type="match status" value="1"/>
</dbReference>
<dbReference type="GO" id="GO:0034040">
    <property type="term" value="F:ATPase-coupled lipid transmembrane transporter activity"/>
    <property type="evidence" value="ECO:0007669"/>
    <property type="project" value="TreeGrafter"/>
</dbReference>
<dbReference type="GO" id="GO:0016887">
    <property type="term" value="F:ATP hydrolysis activity"/>
    <property type="evidence" value="ECO:0007669"/>
    <property type="project" value="InterPro"/>
</dbReference>
<dbReference type="PROSITE" id="PS50929">
    <property type="entry name" value="ABC_TM1F"/>
    <property type="match status" value="1"/>
</dbReference>
<evidence type="ECO:0000256" key="1">
    <source>
        <dbReference type="ARBA" id="ARBA00004429"/>
    </source>
</evidence>
<dbReference type="InterPro" id="IPR003439">
    <property type="entry name" value="ABC_transporter-like_ATP-bd"/>
</dbReference>
<sequence>MIRKAFTLVPADRQRLIPLHLAATAVYGVAQAAAFVLLVPLLTALFDRRTGDAGIWLAIMAGVVAVAAVAGYLQSLLGLRLGVGMLRGVSHRLGDHLSALPLGWFTGRTTASITRTVVADVREIVEFLSHLLAVMVSGVVVPIGVGVGVMFIDWRLGVIMLVSLPVMSIVDRLAGRSYRSADDRLHASAAEVDARVLEFTTAQPVLRAFGAVGERNRALESALQQHRRASSGLIAASVPGLAAFAIVVQVVFLVLVYAVTVWATDGDLAAATAVGLIVVVSRFIDPVSQLAQVSTSTRRAAAAIDRVHELLDVPELVDSEQGVAATPIDNGICFDGVAFGYHDGVQVVREVTLEVPAGTTTAIVGPSGSGKTTLLRLAARFHPVDAGAVRIGGVDVADMALDDLMAQVSPVFQDVYLFNQTIEENIRIGRPDATADELREAARIAAVDEIVERLPDGWDTVVGERGANLSGGERQRVSIARALLKDAPIVLLDEATSALDPHNEAVVVRGLRELTRGKTVVVVAHKLSTVAHADQIAVLDDGVIVDRGTHDELSARPGRYADFVAQRDRAAGWRLTSSSAGRAESRP</sequence>
<evidence type="ECO:0000313" key="16">
    <source>
        <dbReference type="EMBL" id="MBB4135076.1"/>
    </source>
</evidence>
<organism evidence="16 17">
    <name type="scientific">Gordonia humi</name>
    <dbReference type="NCBI Taxonomy" id="686429"/>
    <lineage>
        <taxon>Bacteria</taxon>
        <taxon>Bacillati</taxon>
        <taxon>Actinomycetota</taxon>
        <taxon>Actinomycetes</taxon>
        <taxon>Mycobacteriales</taxon>
        <taxon>Gordoniaceae</taxon>
        <taxon>Gordonia</taxon>
    </lineage>
</organism>
<evidence type="ECO:0000256" key="12">
    <source>
        <dbReference type="ARBA" id="ARBA00023455"/>
    </source>
</evidence>
<feature type="transmembrane region" description="Helical" evidence="13">
    <location>
        <begin position="233"/>
        <end position="262"/>
    </location>
</feature>
<dbReference type="InterPro" id="IPR023827">
    <property type="entry name" value="Peptidase_S8_Asp-AS"/>
</dbReference>
<dbReference type="PROSITE" id="PS00211">
    <property type="entry name" value="ABC_TRANSPORTER_1"/>
    <property type="match status" value="1"/>
</dbReference>
<evidence type="ECO:0000256" key="7">
    <source>
        <dbReference type="ARBA" id="ARBA00022741"/>
    </source>
</evidence>
<dbReference type="GO" id="GO:0005886">
    <property type="term" value="C:plasma membrane"/>
    <property type="evidence" value="ECO:0007669"/>
    <property type="project" value="UniProtKB-SubCell"/>
</dbReference>
<dbReference type="EMBL" id="JACIFP010000001">
    <property type="protein sequence ID" value="MBB4135076.1"/>
    <property type="molecule type" value="Genomic_DNA"/>
</dbReference>
<keyword evidence="10 13" id="KW-1133">Transmembrane helix</keyword>
<comment type="similarity">
    <text evidence="12">Belongs to the ABC transporter superfamily. Siderophore-Fe(3+) uptake transporter (SIUT) (TC 3.A.1.21) family.</text>
</comment>
<evidence type="ECO:0000256" key="3">
    <source>
        <dbReference type="ARBA" id="ARBA00022448"/>
    </source>
</evidence>
<comment type="similarity">
    <text evidence="2">Belongs to the peptidase S8 family.</text>
</comment>
<dbReference type="InterPro" id="IPR036640">
    <property type="entry name" value="ABC1_TM_sf"/>
</dbReference>
<keyword evidence="17" id="KW-1185">Reference proteome</keyword>
<dbReference type="InterPro" id="IPR027417">
    <property type="entry name" value="P-loop_NTPase"/>
</dbReference>
<dbReference type="SUPFAM" id="SSF52540">
    <property type="entry name" value="P-loop containing nucleoside triphosphate hydrolases"/>
    <property type="match status" value="1"/>
</dbReference>
<feature type="transmembrane region" description="Helical" evidence="13">
    <location>
        <begin position="131"/>
        <end position="152"/>
    </location>
</feature>
<dbReference type="Proteomes" id="UP000551501">
    <property type="component" value="Unassembled WGS sequence"/>
</dbReference>
<dbReference type="GO" id="GO:0005524">
    <property type="term" value="F:ATP binding"/>
    <property type="evidence" value="ECO:0007669"/>
    <property type="project" value="UniProtKB-KW"/>
</dbReference>
<evidence type="ECO:0000256" key="9">
    <source>
        <dbReference type="ARBA" id="ARBA00022840"/>
    </source>
</evidence>
<comment type="caution">
    <text evidence="16">The sequence shown here is derived from an EMBL/GenBank/DDBJ whole genome shotgun (WGS) entry which is preliminary data.</text>
</comment>
<reference evidence="16 17" key="1">
    <citation type="submission" date="2020-08" db="EMBL/GenBank/DDBJ databases">
        <title>Sequencing the genomes of 1000 actinobacteria strains.</title>
        <authorList>
            <person name="Klenk H.-P."/>
        </authorList>
    </citation>
    <scope>NUCLEOTIDE SEQUENCE [LARGE SCALE GENOMIC DNA]</scope>
    <source>
        <strain evidence="16 17">DSM 45298</strain>
    </source>
</reference>
<dbReference type="InterPro" id="IPR003593">
    <property type="entry name" value="AAA+_ATPase"/>
</dbReference>
<dbReference type="FunFam" id="3.40.50.300:FF:000221">
    <property type="entry name" value="Multidrug ABC transporter ATP-binding protein"/>
    <property type="match status" value="1"/>
</dbReference>
<keyword evidence="11 13" id="KW-0472">Membrane</keyword>
<dbReference type="InterPro" id="IPR017871">
    <property type="entry name" value="ABC_transporter-like_CS"/>
</dbReference>
<evidence type="ECO:0000256" key="8">
    <source>
        <dbReference type="ARBA" id="ARBA00022801"/>
    </source>
</evidence>
<dbReference type="InterPro" id="IPR011527">
    <property type="entry name" value="ABC1_TM_dom"/>
</dbReference>
<evidence type="ECO:0000256" key="6">
    <source>
        <dbReference type="ARBA" id="ARBA00022692"/>
    </source>
</evidence>
<evidence type="ECO:0000256" key="4">
    <source>
        <dbReference type="ARBA" id="ARBA00022475"/>
    </source>
</evidence>
<dbReference type="GO" id="GO:0140359">
    <property type="term" value="F:ABC-type transporter activity"/>
    <property type="evidence" value="ECO:0007669"/>
    <property type="project" value="InterPro"/>
</dbReference>
<dbReference type="Gene3D" id="1.20.1560.10">
    <property type="entry name" value="ABC transporter type 1, transmembrane domain"/>
    <property type="match status" value="1"/>
</dbReference>
<keyword evidence="4" id="KW-1003">Cell membrane</keyword>
<keyword evidence="9 16" id="KW-0067">ATP-binding</keyword>
<dbReference type="RefSeq" id="WP_183370173.1">
    <property type="nucleotide sequence ID" value="NZ_BAABHL010000050.1"/>
</dbReference>
<accession>A0A840EZ71</accession>
<dbReference type="Pfam" id="PF00664">
    <property type="entry name" value="ABC_membrane"/>
    <property type="match status" value="1"/>
</dbReference>
<keyword evidence="6 13" id="KW-0812">Transmembrane</keyword>
<dbReference type="PROSITE" id="PS50893">
    <property type="entry name" value="ABC_TRANSPORTER_2"/>
    <property type="match status" value="1"/>
</dbReference>
<comment type="subcellular location">
    <subcellularLocation>
        <location evidence="1">Cell inner membrane</location>
        <topology evidence="1">Multi-pass membrane protein</topology>
    </subcellularLocation>
</comment>
<feature type="transmembrane region" description="Helical" evidence="13">
    <location>
        <begin position="21"/>
        <end position="43"/>
    </location>
</feature>
<evidence type="ECO:0000256" key="5">
    <source>
        <dbReference type="ARBA" id="ARBA00022519"/>
    </source>
</evidence>
<evidence type="ECO:0000256" key="11">
    <source>
        <dbReference type="ARBA" id="ARBA00023136"/>
    </source>
</evidence>
<protein>
    <submittedName>
        <fullName evidence="16">ATP-binding cassette subfamily B protein</fullName>
    </submittedName>
</protein>
<feature type="domain" description="ABC transmembrane type-1" evidence="15">
    <location>
        <begin position="21"/>
        <end position="299"/>
    </location>
</feature>
<dbReference type="PANTHER" id="PTHR24221:SF397">
    <property type="entry name" value="ABC TRANSPORTER, ATP-BINDING TRANSMEMBRANE PROTEIN"/>
    <property type="match status" value="1"/>
</dbReference>
<keyword evidence="5" id="KW-0997">Cell inner membrane</keyword>
<evidence type="ECO:0000259" key="15">
    <source>
        <dbReference type="PROSITE" id="PS50929"/>
    </source>
</evidence>
<evidence type="ECO:0000256" key="13">
    <source>
        <dbReference type="SAM" id="Phobius"/>
    </source>
</evidence>
<keyword evidence="8" id="KW-0378">Hydrolase</keyword>
<evidence type="ECO:0000256" key="10">
    <source>
        <dbReference type="ARBA" id="ARBA00022989"/>
    </source>
</evidence>
<dbReference type="SMART" id="SM00382">
    <property type="entry name" value="AAA"/>
    <property type="match status" value="1"/>
</dbReference>
<dbReference type="PANTHER" id="PTHR24221">
    <property type="entry name" value="ATP-BINDING CASSETTE SUB-FAMILY B"/>
    <property type="match status" value="1"/>
</dbReference>
<keyword evidence="3" id="KW-0813">Transport</keyword>
<evidence type="ECO:0000256" key="2">
    <source>
        <dbReference type="ARBA" id="ARBA00011073"/>
    </source>
</evidence>
<keyword evidence="7" id="KW-0547">Nucleotide-binding</keyword>
<dbReference type="AlphaFoldDB" id="A0A840EZ71"/>
<evidence type="ECO:0000259" key="14">
    <source>
        <dbReference type="PROSITE" id="PS50893"/>
    </source>
</evidence>